<dbReference type="EMBL" id="JAJEWP010000001">
    <property type="protein sequence ID" value="MCC2614970.1"/>
    <property type="molecule type" value="Genomic_DNA"/>
</dbReference>
<comment type="caution">
    <text evidence="2">The sequence shown here is derived from an EMBL/GenBank/DDBJ whole genome shotgun (WGS) entry which is preliminary data.</text>
</comment>
<evidence type="ECO:0000313" key="2">
    <source>
        <dbReference type="EMBL" id="MCC2614970.1"/>
    </source>
</evidence>
<keyword evidence="3" id="KW-1185">Reference proteome</keyword>
<accession>A0ABS8G520</accession>
<evidence type="ECO:0000256" key="1">
    <source>
        <dbReference type="SAM" id="Phobius"/>
    </source>
</evidence>
<protein>
    <recommendedName>
        <fullName evidence="4">Phage shock protein B</fullName>
    </recommendedName>
</protein>
<dbReference type="Proteomes" id="UP001520878">
    <property type="component" value="Unassembled WGS sequence"/>
</dbReference>
<name>A0ABS8G520_9ALTE</name>
<feature type="transmembrane region" description="Helical" evidence="1">
    <location>
        <begin position="6"/>
        <end position="23"/>
    </location>
</feature>
<sequence length="79" mass="8945">MTIGPFSVAIVAIICWAVVELINGPKGKKRNKKDDQDIAALQQEVLQCKERIATLEKIVTDEKYDLKREFENLKRDSAA</sequence>
<organism evidence="2 3">
    <name type="scientific">Fluctibacter halophilus</name>
    <dbReference type="NCBI Taxonomy" id="226011"/>
    <lineage>
        <taxon>Bacteria</taxon>
        <taxon>Pseudomonadati</taxon>
        <taxon>Pseudomonadota</taxon>
        <taxon>Gammaproteobacteria</taxon>
        <taxon>Alteromonadales</taxon>
        <taxon>Alteromonadaceae</taxon>
        <taxon>Fluctibacter</taxon>
    </lineage>
</organism>
<keyword evidence="1" id="KW-0472">Membrane</keyword>
<dbReference type="RefSeq" id="WP_229156883.1">
    <property type="nucleotide sequence ID" value="NZ_JAJEWP010000001.1"/>
</dbReference>
<proteinExistence type="predicted"/>
<evidence type="ECO:0008006" key="4">
    <source>
        <dbReference type="Google" id="ProtNLM"/>
    </source>
</evidence>
<keyword evidence="1" id="KW-1133">Transmembrane helix</keyword>
<keyword evidence="1" id="KW-0812">Transmembrane</keyword>
<reference evidence="2 3" key="1">
    <citation type="submission" date="2021-10" db="EMBL/GenBank/DDBJ databases">
        <title>Draft genome of Aestuariibacter halophilus JC2043.</title>
        <authorList>
            <person name="Emsley S.A."/>
            <person name="Pfannmuller K.M."/>
            <person name="Ushijima B."/>
            <person name="Saw J.H."/>
            <person name="Videau P."/>
        </authorList>
    </citation>
    <scope>NUCLEOTIDE SEQUENCE [LARGE SCALE GENOMIC DNA]</scope>
    <source>
        <strain evidence="2 3">JC2043</strain>
    </source>
</reference>
<gene>
    <name evidence="2" type="ORF">LJ739_01785</name>
</gene>
<evidence type="ECO:0000313" key="3">
    <source>
        <dbReference type="Proteomes" id="UP001520878"/>
    </source>
</evidence>